<dbReference type="Proteomes" id="UP000274822">
    <property type="component" value="Unassembled WGS sequence"/>
</dbReference>
<accession>A0A433PNF6</accession>
<dbReference type="EMBL" id="RBNJ01021838">
    <property type="protein sequence ID" value="RUS19121.1"/>
    <property type="molecule type" value="Genomic_DNA"/>
</dbReference>
<protein>
    <submittedName>
        <fullName evidence="2">Uncharacterized protein</fullName>
    </submittedName>
</protein>
<gene>
    <name evidence="2" type="ORF">BC938DRAFT_475810</name>
</gene>
<evidence type="ECO:0000313" key="3">
    <source>
        <dbReference type="Proteomes" id="UP000274822"/>
    </source>
</evidence>
<feature type="compositionally biased region" description="Basic and acidic residues" evidence="1">
    <location>
        <begin position="107"/>
        <end position="117"/>
    </location>
</feature>
<proteinExistence type="predicted"/>
<feature type="compositionally biased region" description="Polar residues" evidence="1">
    <location>
        <begin position="178"/>
        <end position="193"/>
    </location>
</feature>
<sequence length="258" mass="29534">MDKIYIDALEGGRISDFWKGVMHSAKLDDIEKNTALEIRMFQAQHHIAVANRMLVGNDSNAIQIQKNIVEESKQNDGMVEETKQDRRFNKRSLDDYYQTNISTSTKRLRDEEADKAKLLSNSSDADSDDNGSVSPCEAVVKAKKESVRKRLNCEPRNVQPKEILVSERNENDEEDSLESTTYVEATAEKLQNSRPDRRVARHSIFQSSRKRKQRRHYTRRGGGNVEDGEDDADHGNDEDEIANDDSNARPTTYVIRPY</sequence>
<evidence type="ECO:0000313" key="2">
    <source>
        <dbReference type="EMBL" id="RUS19121.1"/>
    </source>
</evidence>
<dbReference type="AlphaFoldDB" id="A0A433PNF6"/>
<keyword evidence="3" id="KW-1185">Reference proteome</keyword>
<comment type="caution">
    <text evidence="2">The sequence shown here is derived from an EMBL/GenBank/DDBJ whole genome shotgun (WGS) entry which is preliminary data.</text>
</comment>
<feature type="compositionally biased region" description="Low complexity" evidence="1">
    <location>
        <begin position="120"/>
        <end position="134"/>
    </location>
</feature>
<evidence type="ECO:0000256" key="1">
    <source>
        <dbReference type="SAM" id="MobiDB-lite"/>
    </source>
</evidence>
<reference evidence="2 3" key="1">
    <citation type="journal article" date="2018" name="New Phytol.">
        <title>Phylogenomics of Endogonaceae and evolution of mycorrhizas within Mucoromycota.</title>
        <authorList>
            <person name="Chang Y."/>
            <person name="Desiro A."/>
            <person name="Na H."/>
            <person name="Sandor L."/>
            <person name="Lipzen A."/>
            <person name="Clum A."/>
            <person name="Barry K."/>
            <person name="Grigoriev I.V."/>
            <person name="Martin F.M."/>
            <person name="Stajich J.E."/>
            <person name="Smith M.E."/>
            <person name="Bonito G."/>
            <person name="Spatafora J.W."/>
        </authorList>
    </citation>
    <scope>NUCLEOTIDE SEQUENCE [LARGE SCALE GENOMIC DNA]</scope>
    <source>
        <strain evidence="2 3">AD002</strain>
    </source>
</reference>
<name>A0A433PNF6_9FUNG</name>
<feature type="region of interest" description="Disordered" evidence="1">
    <location>
        <begin position="162"/>
        <end position="258"/>
    </location>
</feature>
<feature type="region of interest" description="Disordered" evidence="1">
    <location>
        <begin position="105"/>
        <end position="134"/>
    </location>
</feature>
<feature type="compositionally biased region" description="Basic residues" evidence="1">
    <location>
        <begin position="208"/>
        <end position="219"/>
    </location>
</feature>
<feature type="compositionally biased region" description="Acidic residues" evidence="1">
    <location>
        <begin position="226"/>
        <end position="243"/>
    </location>
</feature>
<organism evidence="2 3">
    <name type="scientific">Jimgerdemannia flammicorona</name>
    <dbReference type="NCBI Taxonomy" id="994334"/>
    <lineage>
        <taxon>Eukaryota</taxon>
        <taxon>Fungi</taxon>
        <taxon>Fungi incertae sedis</taxon>
        <taxon>Mucoromycota</taxon>
        <taxon>Mucoromycotina</taxon>
        <taxon>Endogonomycetes</taxon>
        <taxon>Endogonales</taxon>
        <taxon>Endogonaceae</taxon>
        <taxon>Jimgerdemannia</taxon>
    </lineage>
</organism>